<dbReference type="PROSITE" id="PS00028">
    <property type="entry name" value="ZINC_FINGER_C2H2_1"/>
    <property type="match status" value="5"/>
</dbReference>
<keyword evidence="14" id="KW-1185">Reference proteome</keyword>
<dbReference type="InterPro" id="IPR013087">
    <property type="entry name" value="Znf_C2H2_type"/>
</dbReference>
<organism evidence="13 14">
    <name type="scientific">Hemibagrus wyckioides</name>
    <dbReference type="NCBI Taxonomy" id="337641"/>
    <lineage>
        <taxon>Eukaryota</taxon>
        <taxon>Metazoa</taxon>
        <taxon>Chordata</taxon>
        <taxon>Craniata</taxon>
        <taxon>Vertebrata</taxon>
        <taxon>Euteleostomi</taxon>
        <taxon>Actinopterygii</taxon>
        <taxon>Neopterygii</taxon>
        <taxon>Teleostei</taxon>
        <taxon>Ostariophysi</taxon>
        <taxon>Siluriformes</taxon>
        <taxon>Bagridae</taxon>
        <taxon>Hemibagrus</taxon>
    </lineage>
</organism>
<dbReference type="OrthoDB" id="654211at2759"/>
<dbReference type="InterPro" id="IPR039098">
    <property type="entry name" value="TINF2"/>
</dbReference>
<dbReference type="GO" id="GO:1904356">
    <property type="term" value="P:regulation of telomere maintenance via telomere lengthening"/>
    <property type="evidence" value="ECO:0007669"/>
    <property type="project" value="TreeGrafter"/>
</dbReference>
<comment type="similarity">
    <text evidence="2">Belongs to the krueppel C2H2-type zinc-finger protein family.</text>
</comment>
<keyword evidence="5 10" id="KW-0863">Zinc-finger</keyword>
<dbReference type="SUPFAM" id="SSF57667">
    <property type="entry name" value="beta-beta-alpha zinc fingers"/>
    <property type="match status" value="3"/>
</dbReference>
<dbReference type="InterPro" id="IPR036236">
    <property type="entry name" value="Znf_C2H2_sf"/>
</dbReference>
<reference evidence="13 14" key="1">
    <citation type="submission" date="2021-06" db="EMBL/GenBank/DDBJ databases">
        <title>Chromosome-level genome assembly of the red-tail catfish (Hemibagrus wyckioides).</title>
        <authorList>
            <person name="Shao F."/>
        </authorList>
    </citation>
    <scope>NUCLEOTIDE SEQUENCE [LARGE SCALE GENOMIC DNA]</scope>
    <source>
        <strain evidence="13">EC202008001</strain>
        <tissue evidence="13">Blood</tissue>
    </source>
</reference>
<keyword evidence="3" id="KW-0479">Metal-binding</keyword>
<dbReference type="PANTHER" id="PTHR15512">
    <property type="entry name" value="TERF1-INTERACTING NUCLEAR FACTOR 2"/>
    <property type="match status" value="1"/>
</dbReference>
<evidence type="ECO:0000256" key="5">
    <source>
        <dbReference type="ARBA" id="ARBA00022771"/>
    </source>
</evidence>
<gene>
    <name evidence="13" type="ORF">KOW79_016071</name>
</gene>
<accession>A0A9D3NFB5</accession>
<comment type="caution">
    <text evidence="13">The sequence shown here is derived from an EMBL/GenBank/DDBJ whole genome shotgun (WGS) entry which is preliminary data.</text>
</comment>
<dbReference type="InterPro" id="IPR029400">
    <property type="entry name" value="TINF2_N"/>
</dbReference>
<dbReference type="GO" id="GO:0008270">
    <property type="term" value="F:zinc ion binding"/>
    <property type="evidence" value="ECO:0007669"/>
    <property type="project" value="UniProtKB-KW"/>
</dbReference>
<dbReference type="FunFam" id="3.30.160.60:FF:000193">
    <property type="entry name" value="Zinc finger protein 300"/>
    <property type="match status" value="1"/>
</dbReference>
<feature type="domain" description="C2H2-type" evidence="12">
    <location>
        <begin position="547"/>
        <end position="576"/>
    </location>
</feature>
<evidence type="ECO:0000256" key="6">
    <source>
        <dbReference type="ARBA" id="ARBA00022833"/>
    </source>
</evidence>
<dbReference type="CDD" id="cd11657">
    <property type="entry name" value="TIN2_N"/>
    <property type="match status" value="1"/>
</dbReference>
<sequence>MEDGVSRQEDTKDPLLLPSLRLLVPPVRLMSAVLWRAVQQQDVMQYGMLADFVSLVTEAVPELCSPTHAVQLVLGLRAKLILELCYREETVDTHLIQPHLNSIQLVLPLVDSTELEETGVHFVELVQTLIKDADQREHFFQNVFPVEFGPSYDSALQTLMWDFLSRLEHFLPVPDLLQTVAWLRSESSALKDCEESISNPDSLRSLLHHHRCLGHLDTCASSLLPRVGDCILTALSGKRNQGSQMNSGLNPPPHTEMPMCVMDGTDVETVVVTSEWTEIEIHANQQTREDNSEDGVDSPPATDCDQSESRSHRNTEESEIQPGKHTDSENCFRESALMYNKHDESVGCTQDRTAETVQLECTAKERQSLTCSTTPPLDSTLTVPVNAADGAAAFTIPTGTRRSARKPKKTWKLRLVNLQKQKRKPGVVTRQKQERTPLSPMRNSERVTEIYGECITSDNGDVAELSVSPGLATSDGNTELSSKTFSCPHCPFTHIQERYVKSHMKKVHPVSSSTEKEPHVCQVCGKGYRYPGMLKAHERSHTGEQPFQCTASHCGRRFSYIQALRRHRLVHSLKKNPQTPADESLQEAQEAELEKDEPQNGEPWMYTCLYCSESFSSLSARREHHKTHPEDDLKRCNDCGKRLSCQAALIRHKRGHMGDRPHKCLLCGSCFVCTTSFKRHMLVHQPERPYRCSCVERKINTTPSKHKGAKGQMPVGVWTEFPCSASLTLGFGVQLCEQKEQIGCSALLLCSDLLYCAMDKSCPFATMYD</sequence>
<feature type="region of interest" description="Disordered" evidence="11">
    <location>
        <begin position="422"/>
        <end position="443"/>
    </location>
</feature>
<evidence type="ECO:0000256" key="10">
    <source>
        <dbReference type="PROSITE-ProRule" id="PRU00042"/>
    </source>
</evidence>
<evidence type="ECO:0000256" key="9">
    <source>
        <dbReference type="ARBA" id="ARBA00023242"/>
    </source>
</evidence>
<dbReference type="GO" id="GO:0070187">
    <property type="term" value="C:shelterin complex"/>
    <property type="evidence" value="ECO:0007669"/>
    <property type="project" value="InterPro"/>
</dbReference>
<dbReference type="Pfam" id="PF14973">
    <property type="entry name" value="TINF2_N"/>
    <property type="match status" value="1"/>
</dbReference>
<dbReference type="Pfam" id="PF00096">
    <property type="entry name" value="zf-C2H2"/>
    <property type="match status" value="2"/>
</dbReference>
<dbReference type="EMBL" id="JAHKSW010000019">
    <property type="protein sequence ID" value="KAG7320218.1"/>
    <property type="molecule type" value="Genomic_DNA"/>
</dbReference>
<feature type="region of interest" description="Disordered" evidence="11">
    <location>
        <begin position="573"/>
        <end position="598"/>
    </location>
</feature>
<dbReference type="GO" id="GO:0042162">
    <property type="term" value="F:telomeric DNA binding"/>
    <property type="evidence" value="ECO:0007669"/>
    <property type="project" value="TreeGrafter"/>
</dbReference>
<keyword evidence="6" id="KW-0862">Zinc</keyword>
<evidence type="ECO:0000256" key="4">
    <source>
        <dbReference type="ARBA" id="ARBA00022737"/>
    </source>
</evidence>
<dbReference type="SMART" id="SM00355">
    <property type="entry name" value="ZnF_C2H2"/>
    <property type="match status" value="6"/>
</dbReference>
<feature type="domain" description="C2H2-type" evidence="12">
    <location>
        <begin position="634"/>
        <end position="661"/>
    </location>
</feature>
<keyword evidence="4" id="KW-0677">Repeat</keyword>
<keyword evidence="9" id="KW-0539">Nucleus</keyword>
<keyword evidence="8" id="KW-0804">Transcription</keyword>
<evidence type="ECO:0000256" key="2">
    <source>
        <dbReference type="ARBA" id="ARBA00006991"/>
    </source>
</evidence>
<evidence type="ECO:0000256" key="3">
    <source>
        <dbReference type="ARBA" id="ARBA00022723"/>
    </source>
</evidence>
<feature type="domain" description="C2H2-type" evidence="12">
    <location>
        <begin position="519"/>
        <end position="546"/>
    </location>
</feature>
<dbReference type="Gene3D" id="3.30.160.60">
    <property type="entry name" value="Classic Zinc Finger"/>
    <property type="match status" value="4"/>
</dbReference>
<evidence type="ECO:0000313" key="14">
    <source>
        <dbReference type="Proteomes" id="UP000824219"/>
    </source>
</evidence>
<evidence type="ECO:0000256" key="1">
    <source>
        <dbReference type="ARBA" id="ARBA00004123"/>
    </source>
</evidence>
<comment type="subcellular location">
    <subcellularLocation>
        <location evidence="1">Nucleus</location>
    </subcellularLocation>
</comment>
<dbReference type="GO" id="GO:0016233">
    <property type="term" value="P:telomere capping"/>
    <property type="evidence" value="ECO:0007669"/>
    <property type="project" value="InterPro"/>
</dbReference>
<feature type="compositionally biased region" description="Basic and acidic residues" evidence="11">
    <location>
        <begin position="307"/>
        <end position="329"/>
    </location>
</feature>
<protein>
    <recommendedName>
        <fullName evidence="12">C2H2-type domain-containing protein</fullName>
    </recommendedName>
</protein>
<feature type="region of interest" description="Disordered" evidence="11">
    <location>
        <begin position="282"/>
        <end position="329"/>
    </location>
</feature>
<evidence type="ECO:0000313" key="13">
    <source>
        <dbReference type="EMBL" id="KAG7320218.1"/>
    </source>
</evidence>
<dbReference type="FunFam" id="3.30.160.60:FF:000100">
    <property type="entry name" value="Zinc finger 45-like"/>
    <property type="match status" value="1"/>
</dbReference>
<evidence type="ECO:0000256" key="7">
    <source>
        <dbReference type="ARBA" id="ARBA00023015"/>
    </source>
</evidence>
<evidence type="ECO:0000256" key="11">
    <source>
        <dbReference type="SAM" id="MobiDB-lite"/>
    </source>
</evidence>
<dbReference type="AlphaFoldDB" id="A0A9D3NFB5"/>
<evidence type="ECO:0000256" key="8">
    <source>
        <dbReference type="ARBA" id="ARBA00023163"/>
    </source>
</evidence>
<keyword evidence="7" id="KW-0805">Transcription regulation</keyword>
<feature type="domain" description="C2H2-type" evidence="12">
    <location>
        <begin position="662"/>
        <end position="689"/>
    </location>
</feature>
<evidence type="ECO:0000259" key="12">
    <source>
        <dbReference type="PROSITE" id="PS50157"/>
    </source>
</evidence>
<proteinExistence type="inferred from homology"/>
<feature type="domain" description="C2H2-type" evidence="12">
    <location>
        <begin position="606"/>
        <end position="633"/>
    </location>
</feature>
<dbReference type="Proteomes" id="UP000824219">
    <property type="component" value="Linkage Group LG19"/>
</dbReference>
<name>A0A9D3NFB5_9TELE</name>
<dbReference type="PROSITE" id="PS50157">
    <property type="entry name" value="ZINC_FINGER_C2H2_2"/>
    <property type="match status" value="5"/>
</dbReference>
<dbReference type="PANTHER" id="PTHR15512:SF2">
    <property type="match status" value="1"/>
</dbReference>